<dbReference type="GO" id="GO:0016740">
    <property type="term" value="F:transferase activity"/>
    <property type="evidence" value="ECO:0007669"/>
    <property type="project" value="UniProtKB-KW"/>
</dbReference>
<sequence>MTDIKAAFSHTDTHASTRVLIIGYVWPEPRSSAASGHMMQLIQCFLEQNWQITFASPATEGEHRADLVSLGIEEVRIALNDSSFDLFVSKLQPDIVVFDQFMIEEQFGWRVEQQCPDALRILETSDFQSLRHARHQMLKDLLNSDSAGDPSDICDTSTPGLFKQIASSELAQREVASLYRCDLNLMTSDVEMALLTGSFGLPASLLHWCPLMIDGVPDSVRPFAERAHFLSIGNFRHAPNWDAVLWMKTAIWPLIRHQLPEAQLHIYGAYTPPKATALHNGAQGFHVKHWAEDALQVMSSARICLAPLRFGAGIKGKLMDAMLCGTPSITTVIGAEAMSGGLPWPGVIADNPKDIADAAVRLYQDQTRWLEAQNAGLALLQARYQHRQHCASLIERIQTLRNQLPEHRLANFTGAMLRHHHHKSTKYMAQWIEAKNRNKAEDTV</sequence>
<evidence type="ECO:0000313" key="5">
    <source>
        <dbReference type="Proteomes" id="UP000050265"/>
    </source>
</evidence>
<evidence type="ECO:0000313" key="2">
    <source>
        <dbReference type="EMBL" id="KPX63062.1"/>
    </source>
</evidence>
<name>A0A0N0X502_PSEAV</name>
<dbReference type="SUPFAM" id="SSF53756">
    <property type="entry name" value="UDP-Glycosyltransferase/glycogen phosphorylase"/>
    <property type="match status" value="1"/>
</dbReference>
<proteinExistence type="predicted"/>
<protein>
    <submittedName>
        <fullName evidence="2">Glycosyltransferase</fullName>
    </submittedName>
</protein>
<comment type="caution">
    <text evidence="2">The sequence shown here is derived from an EMBL/GenBank/DDBJ whole genome shotgun (WGS) entry which is preliminary data.</text>
</comment>
<evidence type="ECO:0000313" key="3">
    <source>
        <dbReference type="EMBL" id="RMU18496.1"/>
    </source>
</evidence>
<reference evidence="1" key="1">
    <citation type="submission" date="2015-07" db="EMBL/GenBank/DDBJ databases">
        <authorList>
            <person name="O'Brien H.E."/>
            <person name="Thakur S."/>
            <person name="Gong Y."/>
            <person name="Wang P.W."/>
            <person name="Guttman D.S."/>
        </authorList>
    </citation>
    <scope>NUCLEOTIDE SEQUENCE</scope>
    <source>
        <strain evidence="1">107</strain>
    </source>
</reference>
<dbReference type="Pfam" id="PF13692">
    <property type="entry name" value="Glyco_trans_1_4"/>
    <property type="match status" value="1"/>
</dbReference>
<organism evidence="2 5">
    <name type="scientific">Pseudomonas amygdali pv. lachrymans</name>
    <name type="common">Pseudomonas syringae pv. lachrymans</name>
    <dbReference type="NCBI Taxonomy" id="53707"/>
    <lineage>
        <taxon>Bacteria</taxon>
        <taxon>Pseudomonadati</taxon>
        <taxon>Pseudomonadota</taxon>
        <taxon>Gammaproteobacteria</taxon>
        <taxon>Pseudomonadales</taxon>
        <taxon>Pseudomonadaceae</taxon>
        <taxon>Pseudomonas</taxon>
        <taxon>Pseudomonas amygdali</taxon>
    </lineage>
</organism>
<dbReference type="Proteomes" id="UP000271817">
    <property type="component" value="Unassembled WGS sequence"/>
</dbReference>
<evidence type="ECO:0000313" key="4">
    <source>
        <dbReference type="Proteomes" id="UP000037943"/>
    </source>
</evidence>
<dbReference type="CDD" id="cd03801">
    <property type="entry name" value="GT4_PimA-like"/>
    <property type="match status" value="1"/>
</dbReference>
<dbReference type="AlphaFoldDB" id="A0A0N0X502"/>
<dbReference type="EMBL" id="LGLK01000049">
    <property type="protein sequence ID" value="KPC18975.1"/>
    <property type="molecule type" value="Genomic_DNA"/>
</dbReference>
<dbReference type="RefSeq" id="WP_005743575.1">
    <property type="nucleotide sequence ID" value="NZ_CP020351.1"/>
</dbReference>
<accession>A0A0N0X502</accession>
<evidence type="ECO:0000313" key="1">
    <source>
        <dbReference type="EMBL" id="KPC18975.1"/>
    </source>
</evidence>
<dbReference type="EMBL" id="RBTW01000182">
    <property type="protein sequence ID" value="RMU18496.1"/>
    <property type="molecule type" value="Genomic_DNA"/>
</dbReference>
<dbReference type="Gene3D" id="3.40.50.2000">
    <property type="entry name" value="Glycogen Phosphorylase B"/>
    <property type="match status" value="1"/>
</dbReference>
<gene>
    <name evidence="1" type="ORF">AC499_2887</name>
    <name evidence="2" type="ORF">ALO35_100210</name>
    <name evidence="3" type="ORF">ALP33_02201</name>
</gene>
<reference evidence="3 6" key="4">
    <citation type="submission" date="2018-08" db="EMBL/GenBank/DDBJ databases">
        <title>Recombination of ecologically and evolutionarily significant loci maintains genetic cohesion in the Pseudomonas syringae species complex.</title>
        <authorList>
            <person name="Dillon M."/>
            <person name="Thakur S."/>
            <person name="Almeida R.N.D."/>
            <person name="Weir B.S."/>
            <person name="Guttman D.S."/>
        </authorList>
    </citation>
    <scope>NUCLEOTIDE SEQUENCE [LARGE SCALE GENOMIC DNA]</scope>
    <source>
        <strain evidence="3 6">ICMP 3402</strain>
    </source>
</reference>
<dbReference type="PATRIC" id="fig|53707.5.peg.4817"/>
<reference evidence="2 5" key="2">
    <citation type="submission" date="2015-09" db="EMBL/GenBank/DDBJ databases">
        <title>Genome announcement of multiple Pseudomonas syringae strains.</title>
        <authorList>
            <person name="Thakur S."/>
            <person name="Wang P.W."/>
            <person name="Gong Y."/>
            <person name="Weir B.S."/>
            <person name="Guttman D.S."/>
        </authorList>
    </citation>
    <scope>NUCLEOTIDE SEQUENCE [LARGE SCALE GENOMIC DNA]</scope>
    <source>
        <strain evidence="2 5">ICMP3507</strain>
    </source>
</reference>
<keyword evidence="2" id="KW-0808">Transferase</keyword>
<keyword evidence="4" id="KW-1185">Reference proteome</keyword>
<reference evidence="1 4" key="3">
    <citation type="submission" date="2015-10" db="EMBL/GenBank/DDBJ databases">
        <title>Comparative genomics and high-throughput reverse genetic screens identify a new phytobacterial MAMP and an Arabidopsis receptor required for immune elicitation.</title>
        <authorList>
            <person name="Mott G.A."/>
            <person name="Thakur S."/>
            <person name="Wang P.W."/>
            <person name="Desveaux D."/>
            <person name="Guttman D.S."/>
        </authorList>
    </citation>
    <scope>NUCLEOTIDE SEQUENCE [LARGE SCALE GENOMIC DNA]</scope>
    <source>
        <strain evidence="1 4">107</strain>
    </source>
</reference>
<evidence type="ECO:0000313" key="6">
    <source>
        <dbReference type="Proteomes" id="UP000271817"/>
    </source>
</evidence>
<dbReference type="Proteomes" id="UP000050265">
    <property type="component" value="Unassembled WGS sequence"/>
</dbReference>
<dbReference type="Proteomes" id="UP000037943">
    <property type="component" value="Unassembled WGS sequence"/>
</dbReference>
<dbReference type="EMBL" id="LJQP01000328">
    <property type="protein sequence ID" value="KPX63062.1"/>
    <property type="molecule type" value="Genomic_DNA"/>
</dbReference>